<reference evidence="5 6" key="1">
    <citation type="journal article" date="2020" name="Biotechnol. Biofuels">
        <title>New insights from the biogas microbiome by comprehensive genome-resolved metagenomics of nearly 1600 species originating from multiple anaerobic digesters.</title>
        <authorList>
            <person name="Campanaro S."/>
            <person name="Treu L."/>
            <person name="Rodriguez-R L.M."/>
            <person name="Kovalovszki A."/>
            <person name="Ziels R.M."/>
            <person name="Maus I."/>
            <person name="Zhu X."/>
            <person name="Kougias P.G."/>
            <person name="Basile A."/>
            <person name="Luo G."/>
            <person name="Schluter A."/>
            <person name="Konstantinidis K.T."/>
            <person name="Angelidaki I."/>
        </authorList>
    </citation>
    <scope>NUCLEOTIDE SEQUENCE [LARGE SCALE GENOMIC DNA]</scope>
    <source>
        <strain evidence="5">AS05jafATM_4</strain>
    </source>
</reference>
<keyword evidence="1" id="KW-0805">Transcription regulation</keyword>
<dbReference type="GO" id="GO:0003700">
    <property type="term" value="F:DNA-binding transcription factor activity"/>
    <property type="evidence" value="ECO:0007669"/>
    <property type="project" value="InterPro"/>
</dbReference>
<gene>
    <name evidence="5" type="ORF">GX523_08955</name>
</gene>
<evidence type="ECO:0000256" key="3">
    <source>
        <dbReference type="ARBA" id="ARBA00023163"/>
    </source>
</evidence>
<dbReference type="AlphaFoldDB" id="A0A7C7D5M8"/>
<evidence type="ECO:0000313" key="6">
    <source>
        <dbReference type="Proteomes" id="UP000553059"/>
    </source>
</evidence>
<evidence type="ECO:0000256" key="1">
    <source>
        <dbReference type="ARBA" id="ARBA00023015"/>
    </source>
</evidence>
<keyword evidence="2" id="KW-0238">DNA-binding</keyword>
<evidence type="ECO:0000259" key="4">
    <source>
        <dbReference type="PROSITE" id="PS50949"/>
    </source>
</evidence>
<dbReference type="SMART" id="SM00345">
    <property type="entry name" value="HTH_GNTR"/>
    <property type="match status" value="1"/>
</dbReference>
<comment type="caution">
    <text evidence="5">The sequence shown here is derived from an EMBL/GenBank/DDBJ whole genome shotgun (WGS) entry which is preliminary data.</text>
</comment>
<keyword evidence="3" id="KW-0804">Transcription</keyword>
<dbReference type="PANTHER" id="PTHR44846:SF17">
    <property type="entry name" value="GNTR-FAMILY TRANSCRIPTIONAL REGULATOR"/>
    <property type="match status" value="1"/>
</dbReference>
<dbReference type="InterPro" id="IPR000524">
    <property type="entry name" value="Tscrpt_reg_HTH_GntR"/>
</dbReference>
<proteinExistence type="predicted"/>
<dbReference type="EMBL" id="DUTF01000207">
    <property type="protein sequence ID" value="HHY26855.1"/>
    <property type="molecule type" value="Genomic_DNA"/>
</dbReference>
<accession>A0A7C7D5M8</accession>
<dbReference type="PANTHER" id="PTHR44846">
    <property type="entry name" value="MANNOSYL-D-GLYCERATE TRANSPORT/METABOLISM SYSTEM REPRESSOR MNGR-RELATED"/>
    <property type="match status" value="1"/>
</dbReference>
<dbReference type="Proteomes" id="UP000553059">
    <property type="component" value="Unassembled WGS sequence"/>
</dbReference>
<dbReference type="GO" id="GO:0003677">
    <property type="term" value="F:DNA binding"/>
    <property type="evidence" value="ECO:0007669"/>
    <property type="project" value="UniProtKB-KW"/>
</dbReference>
<sequence length="70" mass="7571">MINSKQVLTLAEQVALSIKGSILDGLIGPGDQLQGEYVLSTSFGVSRPTIRQALDILYDEKILVVKRGRG</sequence>
<name>A0A7C7D5M8_9FIRM</name>
<dbReference type="Pfam" id="PF00392">
    <property type="entry name" value="GntR"/>
    <property type="match status" value="1"/>
</dbReference>
<feature type="non-terminal residue" evidence="5">
    <location>
        <position position="70"/>
    </location>
</feature>
<dbReference type="PROSITE" id="PS50949">
    <property type="entry name" value="HTH_GNTR"/>
    <property type="match status" value="1"/>
</dbReference>
<dbReference type="CDD" id="cd07377">
    <property type="entry name" value="WHTH_GntR"/>
    <property type="match status" value="1"/>
</dbReference>
<dbReference type="InterPro" id="IPR050679">
    <property type="entry name" value="Bact_HTH_transcr_reg"/>
</dbReference>
<protein>
    <submittedName>
        <fullName evidence="5">GntR family transcriptional regulator</fullName>
    </submittedName>
</protein>
<evidence type="ECO:0000313" key="5">
    <source>
        <dbReference type="EMBL" id="HHY26855.1"/>
    </source>
</evidence>
<dbReference type="InterPro" id="IPR036390">
    <property type="entry name" value="WH_DNA-bd_sf"/>
</dbReference>
<dbReference type="Gene3D" id="1.10.10.10">
    <property type="entry name" value="Winged helix-like DNA-binding domain superfamily/Winged helix DNA-binding domain"/>
    <property type="match status" value="1"/>
</dbReference>
<evidence type="ECO:0000256" key="2">
    <source>
        <dbReference type="ARBA" id="ARBA00023125"/>
    </source>
</evidence>
<dbReference type="GO" id="GO:0045892">
    <property type="term" value="P:negative regulation of DNA-templated transcription"/>
    <property type="evidence" value="ECO:0007669"/>
    <property type="project" value="TreeGrafter"/>
</dbReference>
<organism evidence="5 6">
    <name type="scientific">Desulfitobacterium dehalogenans</name>
    <dbReference type="NCBI Taxonomy" id="36854"/>
    <lineage>
        <taxon>Bacteria</taxon>
        <taxon>Bacillati</taxon>
        <taxon>Bacillota</taxon>
        <taxon>Clostridia</taxon>
        <taxon>Eubacteriales</taxon>
        <taxon>Desulfitobacteriaceae</taxon>
        <taxon>Desulfitobacterium</taxon>
    </lineage>
</organism>
<feature type="domain" description="HTH gntR-type" evidence="4">
    <location>
        <begin position="8"/>
        <end position="70"/>
    </location>
</feature>
<dbReference type="SUPFAM" id="SSF46785">
    <property type="entry name" value="Winged helix' DNA-binding domain"/>
    <property type="match status" value="1"/>
</dbReference>
<dbReference type="InterPro" id="IPR036388">
    <property type="entry name" value="WH-like_DNA-bd_sf"/>
</dbReference>